<name>A0A3S9HP51_9BURK</name>
<gene>
    <name evidence="1" type="ORF">EJN92_18840</name>
</gene>
<dbReference type="KEGG" id="upv:EJN92_18840"/>
<keyword evidence="2" id="KW-1185">Reference proteome</keyword>
<dbReference type="Proteomes" id="UP000275663">
    <property type="component" value="Chromosome"/>
</dbReference>
<sequence length="81" mass="9184">MLISAVGLCMLSLLQDNYRYSSEREIDNKFILARKYLIFPKLKSEGAVSMRLSQAFAAGARMDIAHSTLKVCILILKLQLY</sequence>
<dbReference type="AlphaFoldDB" id="A0A3S9HP51"/>
<protein>
    <submittedName>
        <fullName evidence="1">Uncharacterized protein</fullName>
    </submittedName>
</protein>
<proteinExistence type="predicted"/>
<evidence type="ECO:0000313" key="1">
    <source>
        <dbReference type="EMBL" id="AZP13867.1"/>
    </source>
</evidence>
<reference evidence="1 2" key="1">
    <citation type="journal article" date="2011" name="Int. J. Syst. Evol. Microbiol.">
        <title>Description of Undibacterium oligocarboniphilum sp. nov., isolated from purified water, and Undibacterium pigrum strain CCUG 49012 as the type strain of Undibacterium parvum sp. nov., and emended descriptions of the genus Undibacterium and the species Undibacterium pigrum.</title>
        <authorList>
            <person name="Eder W."/>
            <person name="Wanner G."/>
            <person name="Ludwig W."/>
            <person name="Busse H.J."/>
            <person name="Ziemke-Kageler F."/>
            <person name="Lang E."/>
        </authorList>
    </citation>
    <scope>NUCLEOTIDE SEQUENCE [LARGE SCALE GENOMIC DNA]</scope>
    <source>
        <strain evidence="1 2">DSM 23061</strain>
    </source>
</reference>
<accession>A0A3S9HP51</accession>
<dbReference type="EMBL" id="CP034464">
    <property type="protein sequence ID" value="AZP13867.1"/>
    <property type="molecule type" value="Genomic_DNA"/>
</dbReference>
<organism evidence="1 2">
    <name type="scientific">Undibacterium parvum</name>
    <dbReference type="NCBI Taxonomy" id="401471"/>
    <lineage>
        <taxon>Bacteria</taxon>
        <taxon>Pseudomonadati</taxon>
        <taxon>Pseudomonadota</taxon>
        <taxon>Betaproteobacteria</taxon>
        <taxon>Burkholderiales</taxon>
        <taxon>Oxalobacteraceae</taxon>
        <taxon>Undibacterium</taxon>
    </lineage>
</organism>
<dbReference type="RefSeq" id="WP_126129236.1">
    <property type="nucleotide sequence ID" value="NZ_CP034464.1"/>
</dbReference>
<evidence type="ECO:0000313" key="2">
    <source>
        <dbReference type="Proteomes" id="UP000275663"/>
    </source>
</evidence>